<dbReference type="RefSeq" id="WP_306704353.1">
    <property type="nucleotide sequence ID" value="NZ_JAUJFI010000020.1"/>
</dbReference>
<keyword evidence="3" id="KW-1185">Reference proteome</keyword>
<sequence>MARLETRVDRLEQSVDRLERNMHEFGDEQRQMKEMVGVLRMREIGRLDGRIDQLTLEVGLGRKPAAL</sequence>
<evidence type="ECO:0000313" key="3">
    <source>
        <dbReference type="Proteomes" id="UP001227317"/>
    </source>
</evidence>
<reference evidence="2 3" key="1">
    <citation type="submission" date="2023-06" db="EMBL/GenBank/DDBJ databases">
        <title>Azospirillum isscasensis sp.nov, a bacterium isolated from rhizosphere soil of rice.</title>
        <authorList>
            <person name="Wang H."/>
        </authorList>
    </citation>
    <scope>NUCLEOTIDE SEQUENCE [LARGE SCALE GENOMIC DNA]</scope>
    <source>
        <strain evidence="2 3">C340-1</strain>
    </source>
</reference>
<accession>A0ABU0WDQ1</accession>
<proteinExistence type="predicted"/>
<protein>
    <submittedName>
        <fullName evidence="2">Uncharacterized protein</fullName>
    </submittedName>
</protein>
<dbReference type="Gene3D" id="1.20.1270.70">
    <property type="entry name" value="Designed single chain three-helix bundle"/>
    <property type="match status" value="1"/>
</dbReference>
<name>A0ABU0WDQ1_9PROT</name>
<feature type="coiled-coil region" evidence="1">
    <location>
        <begin position="1"/>
        <end position="35"/>
    </location>
</feature>
<keyword evidence="1" id="KW-0175">Coiled coil</keyword>
<evidence type="ECO:0000313" key="2">
    <source>
        <dbReference type="EMBL" id="MDQ2102327.1"/>
    </source>
</evidence>
<dbReference type="EMBL" id="JAUJFI010000020">
    <property type="protein sequence ID" value="MDQ2102327.1"/>
    <property type="molecule type" value="Genomic_DNA"/>
</dbReference>
<gene>
    <name evidence="2" type="ORF">QSG27_06430</name>
</gene>
<dbReference type="Proteomes" id="UP001227317">
    <property type="component" value="Unassembled WGS sequence"/>
</dbReference>
<comment type="caution">
    <text evidence="2">The sequence shown here is derived from an EMBL/GenBank/DDBJ whole genome shotgun (WGS) entry which is preliminary data.</text>
</comment>
<evidence type="ECO:0000256" key="1">
    <source>
        <dbReference type="SAM" id="Coils"/>
    </source>
</evidence>
<organism evidence="2 3">
    <name type="scientific">Azospirillum isscasi</name>
    <dbReference type="NCBI Taxonomy" id="3053926"/>
    <lineage>
        <taxon>Bacteria</taxon>
        <taxon>Pseudomonadati</taxon>
        <taxon>Pseudomonadota</taxon>
        <taxon>Alphaproteobacteria</taxon>
        <taxon>Rhodospirillales</taxon>
        <taxon>Azospirillaceae</taxon>
        <taxon>Azospirillum</taxon>
    </lineage>
</organism>